<evidence type="ECO:0008006" key="3">
    <source>
        <dbReference type="Google" id="ProtNLM"/>
    </source>
</evidence>
<reference evidence="1 2" key="1">
    <citation type="submission" date="2013-09" db="EMBL/GenBank/DDBJ databases">
        <title>Draft Genome Sequence of five Lactobacillus helveticus strains CIRM-BIA 101T, 103, 104, 951 and 953 isolated from milk product.</title>
        <authorList>
            <person name="Valence F."/>
            <person name="Chuat V."/>
            <person name="Ma L."/>
            <person name="Creno S."/>
            <person name="Falentin H."/>
            <person name="Lortal S."/>
            <person name="Bizet C."/>
            <person name="Clermont D."/>
            <person name="Loux V."/>
            <person name="Bouchier C."/>
            <person name="Cousin S."/>
        </authorList>
    </citation>
    <scope>NUCLEOTIDE SEQUENCE [LARGE SCALE GENOMIC DNA]</scope>
    <source>
        <strain evidence="1 2">CIRM-BIA 953</strain>
    </source>
</reference>
<protein>
    <recommendedName>
        <fullName evidence="3">SuB0782 undefined product 764400:764714 forward MW:11955</fullName>
    </recommendedName>
</protein>
<dbReference type="RefSeq" id="WP_023061689.1">
    <property type="nucleotide sequence ID" value="NZ_CBUH010000131.1"/>
</dbReference>
<sequence>MKIKRISGYSKDVAKMYVPNDEPIYCVSSQLNEQVKWQDGKPTDEIAGYQAWFVAQDTEPFKIKFSKQVKLPAMFTQVKLDDLEACEVGNQVYFRAKDIEAMK</sequence>
<evidence type="ECO:0000313" key="1">
    <source>
        <dbReference type="EMBL" id="CDI42897.1"/>
    </source>
</evidence>
<dbReference type="AlphaFoldDB" id="U4QED3"/>
<dbReference type="EMBL" id="CBUH010000131">
    <property type="protein sequence ID" value="CDI42897.1"/>
    <property type="molecule type" value="Genomic_DNA"/>
</dbReference>
<proteinExistence type="predicted"/>
<dbReference type="Proteomes" id="UP000017243">
    <property type="component" value="Unassembled WGS sequence"/>
</dbReference>
<name>U4QED3_LACHE</name>
<accession>U4QED3</accession>
<gene>
    <name evidence="1" type="ORF">LHCIRMBIA953_00905</name>
</gene>
<evidence type="ECO:0000313" key="2">
    <source>
        <dbReference type="Proteomes" id="UP000017243"/>
    </source>
</evidence>
<organism evidence="1 2">
    <name type="scientific">Lactobacillus helveticus CIRM-BIA 953</name>
    <dbReference type="NCBI Taxonomy" id="1226335"/>
    <lineage>
        <taxon>Bacteria</taxon>
        <taxon>Bacillati</taxon>
        <taxon>Bacillota</taxon>
        <taxon>Bacilli</taxon>
        <taxon>Lactobacillales</taxon>
        <taxon>Lactobacillaceae</taxon>
        <taxon>Lactobacillus</taxon>
    </lineage>
</organism>
<comment type="caution">
    <text evidence="1">The sequence shown here is derived from an EMBL/GenBank/DDBJ whole genome shotgun (WGS) entry which is preliminary data.</text>
</comment>